<dbReference type="Proteomes" id="UP000054524">
    <property type="component" value="Unassembled WGS sequence"/>
</dbReference>
<dbReference type="SUPFAM" id="SSF50182">
    <property type="entry name" value="Sm-like ribonucleoproteins"/>
    <property type="match status" value="1"/>
</dbReference>
<dbReference type="HOGENOM" id="CLU_076902_11_2_1"/>
<evidence type="ECO:0000313" key="2">
    <source>
        <dbReference type="EMBL" id="KFG25993.1"/>
    </source>
</evidence>
<evidence type="ECO:0000259" key="1">
    <source>
        <dbReference type="SMART" id="SM00651"/>
    </source>
</evidence>
<dbReference type="SMART" id="SM00651">
    <property type="entry name" value="Sm"/>
    <property type="match status" value="1"/>
</dbReference>
<accession>A0A086J1H5</accession>
<gene>
    <name evidence="2" type="ORF">NESG_01105</name>
</gene>
<feature type="domain" description="Sm" evidence="1">
    <location>
        <begin position="5"/>
        <end position="63"/>
    </location>
</feature>
<dbReference type="InterPro" id="IPR001163">
    <property type="entry name" value="Sm_dom_euk/arc"/>
</dbReference>
<dbReference type="GO" id="GO:0032991">
    <property type="term" value="C:protein-containing complex"/>
    <property type="evidence" value="ECO:0007669"/>
    <property type="project" value="UniProtKB-ARBA"/>
</dbReference>
<protein>
    <recommendedName>
        <fullName evidence="1">Sm domain-containing protein</fullName>
    </recommendedName>
</protein>
<dbReference type="RefSeq" id="XP_052904548.1">
    <property type="nucleotide sequence ID" value="XM_053048743.1"/>
</dbReference>
<proteinExistence type="predicted"/>
<name>A0A086J1H5_NEMA1</name>
<dbReference type="AlphaFoldDB" id="A0A086J1H5"/>
<organism evidence="2 3">
    <name type="scientific">Nematocida ausubeli (strain ATCC PRA-371 / ERTm2)</name>
    <name type="common">Nematode killer fungus</name>
    <dbReference type="NCBI Taxonomy" id="1913371"/>
    <lineage>
        <taxon>Eukaryota</taxon>
        <taxon>Fungi</taxon>
        <taxon>Fungi incertae sedis</taxon>
        <taxon>Microsporidia</taxon>
        <taxon>Nematocida</taxon>
    </lineage>
</organism>
<reference evidence="2 3" key="1">
    <citation type="journal article" date="2014" name="Genome Announc.">
        <title>Genome Sequence of the Microsporidian Species Nematocida sp1 Strain ERTm6 (ATCC PRA-372).</title>
        <authorList>
            <person name="Bakowski M.A."/>
            <person name="Priest M."/>
            <person name="Young S."/>
            <person name="Cuomo C.A."/>
            <person name="Troemel E.R."/>
        </authorList>
    </citation>
    <scope>NUCLEOTIDE SEQUENCE [LARGE SCALE GENOMIC DNA]</scope>
    <source>
        <strain evidence="2 3">ERTm6</strain>
    </source>
</reference>
<dbReference type="Pfam" id="PF01423">
    <property type="entry name" value="LSM"/>
    <property type="match status" value="1"/>
</dbReference>
<evidence type="ECO:0000313" key="3">
    <source>
        <dbReference type="Proteomes" id="UP000054524"/>
    </source>
</evidence>
<dbReference type="Gene3D" id="2.30.30.100">
    <property type="match status" value="1"/>
</dbReference>
<dbReference type="InterPro" id="IPR010920">
    <property type="entry name" value="LSM_dom_sf"/>
</dbReference>
<dbReference type="GeneID" id="77676078"/>
<dbReference type="OrthoDB" id="29543at2759"/>
<keyword evidence="3" id="KW-1185">Reference proteome</keyword>
<dbReference type="EMBL" id="AKIJ01000003">
    <property type="protein sequence ID" value="KFG25993.1"/>
    <property type="molecule type" value="Genomic_DNA"/>
</dbReference>
<comment type="caution">
    <text evidence="2">The sequence shown here is derived from an EMBL/GenBank/DDBJ whole genome shotgun (WGS) entry which is preliminary data.</text>
</comment>
<sequence>MYPLDFIRGLLGTKICITMRDSTEYRGVLRMFDEHINLIISNIADAPKEVLFLRSENVLSICEG</sequence>